<proteinExistence type="predicted"/>
<gene>
    <name evidence="2" type="ORF">PFCIRM138_03560</name>
</gene>
<feature type="region of interest" description="Disordered" evidence="1">
    <location>
        <begin position="1"/>
        <end position="27"/>
    </location>
</feature>
<protein>
    <submittedName>
        <fullName evidence="2">Uncharacterized protein</fullName>
    </submittedName>
</protein>
<organism evidence="2">
    <name type="scientific">Propionibacterium freudenreichii subsp. freudenreichii</name>
    <dbReference type="NCBI Taxonomy" id="66712"/>
    <lineage>
        <taxon>Bacteria</taxon>
        <taxon>Bacillati</taxon>
        <taxon>Actinomycetota</taxon>
        <taxon>Actinomycetes</taxon>
        <taxon>Propionibacteriales</taxon>
        <taxon>Propionibacteriaceae</taxon>
        <taxon>Propionibacterium</taxon>
    </lineage>
</organism>
<dbReference type="AlphaFoldDB" id="A0A068VSS1"/>
<evidence type="ECO:0000313" key="2">
    <source>
        <dbReference type="EMBL" id="CEP26013.1"/>
    </source>
</evidence>
<reference evidence="2" key="1">
    <citation type="submission" date="2014-08" db="EMBL/GenBank/DDBJ databases">
        <authorList>
            <person name="Falentin Helene"/>
        </authorList>
    </citation>
    <scope>NUCLEOTIDE SEQUENCE</scope>
</reference>
<accession>A0A068VSS1</accession>
<evidence type="ECO:0000256" key="1">
    <source>
        <dbReference type="SAM" id="MobiDB-lite"/>
    </source>
</evidence>
<dbReference type="EMBL" id="LM676387">
    <property type="protein sequence ID" value="CEP26013.1"/>
    <property type="molecule type" value="Genomic_DNA"/>
</dbReference>
<sequence>MADRYTDAGVGDPAHELVGESPGALSH</sequence>
<name>A0A068VSS1_PROFF</name>